<dbReference type="PANTHER" id="PTHR43507">
    <property type="entry name" value="NADH-UBIQUINONE OXIDOREDUCTASE CHAIN 4"/>
    <property type="match status" value="1"/>
</dbReference>
<evidence type="ECO:0000313" key="2">
    <source>
        <dbReference type="EMBL" id="MPN58706.1"/>
    </source>
</evidence>
<gene>
    <name evidence="2" type="primary">nuoM_10</name>
    <name evidence="2" type="ORF">SDC9_206418</name>
</gene>
<dbReference type="GO" id="GO:0048039">
    <property type="term" value="F:ubiquinone binding"/>
    <property type="evidence" value="ECO:0007669"/>
    <property type="project" value="TreeGrafter"/>
</dbReference>
<keyword evidence="1" id="KW-0472">Membrane</keyword>
<dbReference type="GO" id="GO:0015990">
    <property type="term" value="P:electron transport coupled proton transport"/>
    <property type="evidence" value="ECO:0007669"/>
    <property type="project" value="TreeGrafter"/>
</dbReference>
<comment type="caution">
    <text evidence="2">The sequence shown here is derived from an EMBL/GenBank/DDBJ whole genome shotgun (WGS) entry which is preliminary data.</text>
</comment>
<feature type="transmembrane region" description="Helical" evidence="1">
    <location>
        <begin position="21"/>
        <end position="40"/>
    </location>
</feature>
<dbReference type="GO" id="GO:0042773">
    <property type="term" value="P:ATP synthesis coupled electron transport"/>
    <property type="evidence" value="ECO:0007669"/>
    <property type="project" value="InterPro"/>
</dbReference>
<sequence length="110" mass="11846">MPGTVNFIGEFTIFVGAFRNYQVLTIIAIMGIVITAVYILRTLGNVLFGPRRSEWDHLHDLKGPELVPLVVLGSAILLGGILPYTIMDLINSGVGQLLQQIGPLGIGGIF</sequence>
<protein>
    <submittedName>
        <fullName evidence="2">NADH-quinone oxidoreductase subunit M</fullName>
        <ecNumber evidence="2">1.6.5.11</ecNumber>
    </submittedName>
</protein>
<proteinExistence type="predicted"/>
<name>A0A645J5I0_9ZZZZ</name>
<accession>A0A645J5I0</accession>
<keyword evidence="1" id="KW-0812">Transmembrane</keyword>
<reference evidence="2" key="1">
    <citation type="submission" date="2019-08" db="EMBL/GenBank/DDBJ databases">
        <authorList>
            <person name="Kucharzyk K."/>
            <person name="Murdoch R.W."/>
            <person name="Higgins S."/>
            <person name="Loffler F."/>
        </authorList>
    </citation>
    <scope>NUCLEOTIDE SEQUENCE</scope>
</reference>
<keyword evidence="1" id="KW-1133">Transmembrane helix</keyword>
<keyword evidence="2" id="KW-0560">Oxidoreductase</keyword>
<dbReference type="GO" id="GO:0003954">
    <property type="term" value="F:NADH dehydrogenase activity"/>
    <property type="evidence" value="ECO:0007669"/>
    <property type="project" value="TreeGrafter"/>
</dbReference>
<dbReference type="EMBL" id="VSSQ01131773">
    <property type="protein sequence ID" value="MPN58706.1"/>
    <property type="molecule type" value="Genomic_DNA"/>
</dbReference>
<dbReference type="GO" id="GO:0008137">
    <property type="term" value="F:NADH dehydrogenase (ubiquinone) activity"/>
    <property type="evidence" value="ECO:0007669"/>
    <property type="project" value="InterPro"/>
</dbReference>
<dbReference type="AlphaFoldDB" id="A0A645J5I0"/>
<dbReference type="PANTHER" id="PTHR43507:SF1">
    <property type="entry name" value="NADH-UBIQUINONE OXIDOREDUCTASE CHAIN 4"/>
    <property type="match status" value="1"/>
</dbReference>
<evidence type="ECO:0000256" key="1">
    <source>
        <dbReference type="SAM" id="Phobius"/>
    </source>
</evidence>
<dbReference type="EC" id="1.6.5.11" evidence="2"/>
<organism evidence="2">
    <name type="scientific">bioreactor metagenome</name>
    <dbReference type="NCBI Taxonomy" id="1076179"/>
    <lineage>
        <taxon>unclassified sequences</taxon>
        <taxon>metagenomes</taxon>
        <taxon>ecological metagenomes</taxon>
    </lineage>
</organism>
<feature type="transmembrane region" description="Helical" evidence="1">
    <location>
        <begin position="66"/>
        <end position="86"/>
    </location>
</feature>
<dbReference type="InterPro" id="IPR003918">
    <property type="entry name" value="NADH_UbQ_OxRdtase"/>
</dbReference>